<dbReference type="PANTHER" id="PTHR47293">
    <property type="entry name" value="JACALIN-RELATED LECTIN 3"/>
    <property type="match status" value="1"/>
</dbReference>
<dbReference type="PANTHER" id="PTHR47293:SF70">
    <property type="entry name" value="JACALIN-RELATED LECTIN 24-RELATED"/>
    <property type="match status" value="1"/>
</dbReference>
<evidence type="ECO:0000256" key="1">
    <source>
        <dbReference type="ARBA" id="ARBA00006568"/>
    </source>
</evidence>
<organism evidence="3 4">
    <name type="scientific">Raphanus sativus</name>
    <name type="common">Radish</name>
    <name type="synonym">Raphanus raphanistrum var. sativus</name>
    <dbReference type="NCBI Taxonomy" id="3726"/>
    <lineage>
        <taxon>Eukaryota</taxon>
        <taxon>Viridiplantae</taxon>
        <taxon>Streptophyta</taxon>
        <taxon>Embryophyta</taxon>
        <taxon>Tracheophyta</taxon>
        <taxon>Spermatophyta</taxon>
        <taxon>Magnoliopsida</taxon>
        <taxon>eudicotyledons</taxon>
        <taxon>Gunneridae</taxon>
        <taxon>Pentapetalae</taxon>
        <taxon>rosids</taxon>
        <taxon>malvids</taxon>
        <taxon>Brassicales</taxon>
        <taxon>Brassicaceae</taxon>
        <taxon>Brassiceae</taxon>
        <taxon>Raphanus</taxon>
    </lineage>
</organism>
<dbReference type="Proteomes" id="UP000504610">
    <property type="component" value="Chromosome 3"/>
</dbReference>
<keyword evidence="3" id="KW-1185">Reference proteome</keyword>
<dbReference type="KEGG" id="rsz:108847678"/>
<name>A0A6J0MXG6_RAPSA</name>
<dbReference type="SUPFAM" id="SSF51101">
    <property type="entry name" value="Mannose-binding lectins"/>
    <property type="match status" value="1"/>
</dbReference>
<reference evidence="4" key="2">
    <citation type="submission" date="2025-08" db="UniProtKB">
        <authorList>
            <consortium name="RefSeq"/>
        </authorList>
    </citation>
    <scope>IDENTIFICATION</scope>
    <source>
        <tissue evidence="4">Leaf</tissue>
    </source>
</reference>
<dbReference type="AlphaFoldDB" id="A0A6J0MXG6"/>
<gene>
    <name evidence="4" type="primary">LOC108847678</name>
</gene>
<protein>
    <submittedName>
        <fullName evidence="4">Jacalin-related lectin 24-like isoform X1</fullName>
    </submittedName>
</protein>
<evidence type="ECO:0000313" key="4">
    <source>
        <dbReference type="RefSeq" id="XP_018476498.1"/>
    </source>
</evidence>
<reference evidence="3" key="1">
    <citation type="journal article" date="2019" name="Database">
        <title>The radish genome database (RadishGD): an integrated information resource for radish genomics.</title>
        <authorList>
            <person name="Yu H.J."/>
            <person name="Baek S."/>
            <person name="Lee Y.J."/>
            <person name="Cho A."/>
            <person name="Mun J.H."/>
        </authorList>
    </citation>
    <scope>NUCLEOTIDE SEQUENCE [LARGE SCALE GENOMIC DNA]</scope>
    <source>
        <strain evidence="3">cv. WK10039</strain>
    </source>
</reference>
<dbReference type="PROSITE" id="PS51752">
    <property type="entry name" value="JACALIN_LECTIN"/>
    <property type="match status" value="1"/>
</dbReference>
<dbReference type="SMART" id="SM00915">
    <property type="entry name" value="Jacalin"/>
    <property type="match status" value="1"/>
</dbReference>
<dbReference type="GeneID" id="108847678"/>
<dbReference type="InterPro" id="IPR036404">
    <property type="entry name" value="Jacalin-like_lectin_dom_sf"/>
</dbReference>
<dbReference type="GO" id="GO:0030246">
    <property type="term" value="F:carbohydrate binding"/>
    <property type="evidence" value="ECO:0007669"/>
    <property type="project" value="UniProtKB-KW"/>
</dbReference>
<accession>A0A6J0MXG6</accession>
<dbReference type="InterPro" id="IPR001229">
    <property type="entry name" value="Jacalin-like_lectin_dom"/>
</dbReference>
<evidence type="ECO:0000256" key="2">
    <source>
        <dbReference type="ARBA" id="ARBA00022734"/>
    </source>
</evidence>
<dbReference type="OrthoDB" id="581739at2759"/>
<proteinExistence type="inferred from homology"/>
<comment type="similarity">
    <text evidence="1">Belongs to the jacalin lectin family.</text>
</comment>
<keyword evidence="2" id="KW-0430">Lectin</keyword>
<sequence>MIRAGSVGRKDTRERIEFDEHGEEFDVCGDNDWDEKGRTMISHIYVSFDSIIRSLQFGYTENEALTLSKKYGPSEGFNFKVVRLDQDEYVTGLSGSLGYHGGITSLIFHTNRGKHGPFANDDTNPRRAKIEVDPGIRDRCEFGGFFGSYCSGCITSIGIYVNPI</sequence>
<evidence type="ECO:0000313" key="3">
    <source>
        <dbReference type="Proteomes" id="UP000504610"/>
    </source>
</evidence>
<dbReference type="Gene3D" id="2.100.10.30">
    <property type="entry name" value="Jacalin-like lectin domain"/>
    <property type="match status" value="1"/>
</dbReference>
<dbReference type="Pfam" id="PF01419">
    <property type="entry name" value="Jacalin"/>
    <property type="match status" value="1"/>
</dbReference>
<dbReference type="RefSeq" id="XP_018476498.1">
    <property type="nucleotide sequence ID" value="XM_018620996.2"/>
</dbReference>